<keyword evidence="1" id="KW-0472">Membrane</keyword>
<comment type="caution">
    <text evidence="2">The sequence shown here is derived from an EMBL/GenBank/DDBJ whole genome shotgun (WGS) entry which is preliminary data.</text>
</comment>
<dbReference type="Proteomes" id="UP000218172">
    <property type="component" value="Unassembled WGS sequence"/>
</dbReference>
<sequence length="108" mass="12347">MKITGLQITYGLLAVIGVCVTWYFNLQPRETSYIADLYSTSASASFTNDLGVVITAFLIWSFIETKRLQMSYKLWTAMFVFTFVIAAAMTVPLFLLLRERRLLAMDQK</sequence>
<evidence type="ECO:0000313" key="2">
    <source>
        <dbReference type="EMBL" id="PCH64017.1"/>
    </source>
</evidence>
<feature type="transmembrane region" description="Helical" evidence="1">
    <location>
        <begin position="75"/>
        <end position="97"/>
    </location>
</feature>
<name>A0A2A4MW94_9GAMM</name>
<dbReference type="Pfam" id="PF11196">
    <property type="entry name" value="DUF2834"/>
    <property type="match status" value="1"/>
</dbReference>
<evidence type="ECO:0008006" key="4">
    <source>
        <dbReference type="Google" id="ProtNLM"/>
    </source>
</evidence>
<organism evidence="2 3">
    <name type="scientific">SAR86 cluster bacterium</name>
    <dbReference type="NCBI Taxonomy" id="2030880"/>
    <lineage>
        <taxon>Bacteria</taxon>
        <taxon>Pseudomonadati</taxon>
        <taxon>Pseudomonadota</taxon>
        <taxon>Gammaproteobacteria</taxon>
        <taxon>SAR86 cluster</taxon>
    </lineage>
</organism>
<dbReference type="AlphaFoldDB" id="A0A2A4MW94"/>
<evidence type="ECO:0000256" key="1">
    <source>
        <dbReference type="SAM" id="Phobius"/>
    </source>
</evidence>
<dbReference type="EMBL" id="NVQR01000004">
    <property type="protein sequence ID" value="PCH64017.1"/>
    <property type="molecule type" value="Genomic_DNA"/>
</dbReference>
<dbReference type="InterPro" id="IPR021362">
    <property type="entry name" value="DUF2834"/>
</dbReference>
<keyword evidence="1" id="KW-0812">Transmembrane</keyword>
<reference evidence="3" key="1">
    <citation type="submission" date="2017-08" db="EMBL/GenBank/DDBJ databases">
        <title>A dynamic microbial community with high functional redundancy inhabits the cold, oxic subseafloor aquifer.</title>
        <authorList>
            <person name="Tully B.J."/>
            <person name="Wheat C.G."/>
            <person name="Glazer B.T."/>
            <person name="Huber J.A."/>
        </authorList>
    </citation>
    <scope>NUCLEOTIDE SEQUENCE [LARGE SCALE GENOMIC DNA]</scope>
</reference>
<feature type="transmembrane region" description="Helical" evidence="1">
    <location>
        <begin position="46"/>
        <end position="63"/>
    </location>
</feature>
<accession>A0A2A4MW94</accession>
<feature type="transmembrane region" description="Helical" evidence="1">
    <location>
        <begin position="6"/>
        <end position="25"/>
    </location>
</feature>
<protein>
    <recommendedName>
        <fullName evidence="4">DUF2834 domain-containing protein</fullName>
    </recommendedName>
</protein>
<gene>
    <name evidence="2" type="ORF">COC19_00365</name>
</gene>
<evidence type="ECO:0000313" key="3">
    <source>
        <dbReference type="Proteomes" id="UP000218172"/>
    </source>
</evidence>
<keyword evidence="1" id="KW-1133">Transmembrane helix</keyword>
<proteinExistence type="predicted"/>